<dbReference type="RefSeq" id="WP_036679067.1">
    <property type="nucleotide sequence ID" value="NZ_FYEP01000001.1"/>
</dbReference>
<feature type="domain" description="HTH araC/xylS-type" evidence="5">
    <location>
        <begin position="436"/>
        <end position="534"/>
    </location>
</feature>
<evidence type="ECO:0000259" key="6">
    <source>
        <dbReference type="PROSITE" id="PS50110"/>
    </source>
</evidence>
<dbReference type="GO" id="GO:0043565">
    <property type="term" value="F:sequence-specific DNA binding"/>
    <property type="evidence" value="ECO:0007669"/>
    <property type="project" value="InterPro"/>
</dbReference>
<evidence type="ECO:0000256" key="4">
    <source>
        <dbReference type="PROSITE-ProRule" id="PRU00169"/>
    </source>
</evidence>
<dbReference type="Pfam" id="PF12833">
    <property type="entry name" value="HTH_18"/>
    <property type="match status" value="1"/>
</dbReference>
<comment type="caution">
    <text evidence="7">The sequence shown here is derived from an EMBL/GenBank/DDBJ whole genome shotgun (WGS) entry which is preliminary data.</text>
</comment>
<dbReference type="eggNOG" id="COG2199">
    <property type="taxonomic scope" value="Bacteria"/>
</dbReference>
<dbReference type="PANTHER" id="PTHR43280:SF2">
    <property type="entry name" value="HTH-TYPE TRANSCRIPTIONAL REGULATOR EXSA"/>
    <property type="match status" value="1"/>
</dbReference>
<evidence type="ECO:0000313" key="7">
    <source>
        <dbReference type="EMBL" id="KEQ26472.1"/>
    </source>
</evidence>
<gene>
    <name evidence="7" type="ORF">ET33_31975</name>
</gene>
<keyword evidence="7" id="KW-0808">Transferase</keyword>
<dbReference type="SUPFAM" id="SSF52172">
    <property type="entry name" value="CheY-like"/>
    <property type="match status" value="1"/>
</dbReference>
<evidence type="ECO:0000259" key="5">
    <source>
        <dbReference type="PROSITE" id="PS01124"/>
    </source>
</evidence>
<reference evidence="7 8" key="1">
    <citation type="submission" date="2014-06" db="EMBL/GenBank/DDBJ databases">
        <title>Draft genome sequence of Paenibacillus sp. MSt1.</title>
        <authorList>
            <person name="Aw Y.K."/>
            <person name="Ong K.S."/>
            <person name="Gan H.M."/>
            <person name="Lee S.M."/>
        </authorList>
    </citation>
    <scope>NUCLEOTIDE SEQUENCE [LARGE SCALE GENOMIC DNA]</scope>
    <source>
        <strain evidence="7 8">MSt1</strain>
    </source>
</reference>
<evidence type="ECO:0000256" key="3">
    <source>
        <dbReference type="ARBA" id="ARBA00023163"/>
    </source>
</evidence>
<keyword evidence="4" id="KW-0597">Phosphoprotein</keyword>
<dbReference type="InterPro" id="IPR011006">
    <property type="entry name" value="CheY-like_superfamily"/>
</dbReference>
<keyword evidence="2" id="KW-0238">DNA-binding</keyword>
<dbReference type="GO" id="GO:0000160">
    <property type="term" value="P:phosphorelay signal transduction system"/>
    <property type="evidence" value="ECO:0007669"/>
    <property type="project" value="InterPro"/>
</dbReference>
<dbReference type="InterPro" id="IPR009057">
    <property type="entry name" value="Homeodomain-like_sf"/>
</dbReference>
<dbReference type="SMART" id="SM00448">
    <property type="entry name" value="REC"/>
    <property type="match status" value="1"/>
</dbReference>
<protein>
    <submittedName>
        <fullName evidence="7">Histidine kinase</fullName>
    </submittedName>
</protein>
<evidence type="ECO:0000256" key="2">
    <source>
        <dbReference type="ARBA" id="ARBA00023125"/>
    </source>
</evidence>
<dbReference type="eggNOG" id="COG2169">
    <property type="taxonomic scope" value="Bacteria"/>
</dbReference>
<evidence type="ECO:0000256" key="1">
    <source>
        <dbReference type="ARBA" id="ARBA00023015"/>
    </source>
</evidence>
<proteinExistence type="predicted"/>
<keyword evidence="3" id="KW-0804">Transcription</keyword>
<keyword evidence="7" id="KW-0418">Kinase</keyword>
<keyword evidence="1" id="KW-0805">Transcription regulation</keyword>
<dbReference type="OrthoDB" id="9788446at2"/>
<dbReference type="InterPro" id="IPR018060">
    <property type="entry name" value="HTH_AraC"/>
</dbReference>
<dbReference type="AlphaFoldDB" id="A0A081P6Z9"/>
<feature type="modified residue" description="4-aspartylphosphate" evidence="4">
    <location>
        <position position="56"/>
    </location>
</feature>
<dbReference type="GO" id="GO:0003700">
    <property type="term" value="F:DNA-binding transcription factor activity"/>
    <property type="evidence" value="ECO:0007669"/>
    <property type="project" value="InterPro"/>
</dbReference>
<dbReference type="eggNOG" id="COG4753">
    <property type="taxonomic scope" value="Bacteria"/>
</dbReference>
<dbReference type="Gene3D" id="3.40.50.2300">
    <property type="match status" value="1"/>
</dbReference>
<dbReference type="Proteomes" id="UP000028123">
    <property type="component" value="Unassembled WGS sequence"/>
</dbReference>
<dbReference type="SUPFAM" id="SSF46689">
    <property type="entry name" value="Homeodomain-like"/>
    <property type="match status" value="2"/>
</dbReference>
<dbReference type="Pfam" id="PF00072">
    <property type="entry name" value="Response_reg"/>
    <property type="match status" value="1"/>
</dbReference>
<dbReference type="PROSITE" id="PS01124">
    <property type="entry name" value="HTH_ARAC_FAMILY_2"/>
    <property type="match status" value="1"/>
</dbReference>
<dbReference type="PANTHER" id="PTHR43280">
    <property type="entry name" value="ARAC-FAMILY TRANSCRIPTIONAL REGULATOR"/>
    <property type="match status" value="1"/>
</dbReference>
<accession>A0A081P6Z9</accession>
<name>A0A081P6Z9_9BACL</name>
<dbReference type="PROSITE" id="PS50110">
    <property type="entry name" value="RESPONSE_REGULATORY"/>
    <property type="match status" value="1"/>
</dbReference>
<evidence type="ECO:0000313" key="8">
    <source>
        <dbReference type="Proteomes" id="UP000028123"/>
    </source>
</evidence>
<organism evidence="7 8">
    <name type="scientific">Paenibacillus tyrfis</name>
    <dbReference type="NCBI Taxonomy" id="1501230"/>
    <lineage>
        <taxon>Bacteria</taxon>
        <taxon>Bacillati</taxon>
        <taxon>Bacillota</taxon>
        <taxon>Bacilli</taxon>
        <taxon>Bacillales</taxon>
        <taxon>Paenibacillaceae</taxon>
        <taxon>Paenibacillus</taxon>
    </lineage>
</organism>
<dbReference type="Gene3D" id="1.10.10.60">
    <property type="entry name" value="Homeodomain-like"/>
    <property type="match status" value="2"/>
</dbReference>
<dbReference type="InterPro" id="IPR001789">
    <property type="entry name" value="Sig_transdc_resp-reg_receiver"/>
</dbReference>
<dbReference type="CDD" id="cd17536">
    <property type="entry name" value="REC_YesN-like"/>
    <property type="match status" value="1"/>
</dbReference>
<feature type="domain" description="Response regulatory" evidence="6">
    <location>
        <begin position="4"/>
        <end position="121"/>
    </location>
</feature>
<sequence length="552" mass="62790">MKIKAMLVDDEINIVRNLEKVIPWEAMNIELIGTAANGAKALDLAREGKPDLILSDIRMPVMDGIELLRQLRESGYEGEIIMLTGFQEFDYARSAVKYGARDYILKPIDYEELQLVIERTAAGIREIKINELKETAKWRELSELAYEKILLDLLMDYTSFPLHRLREEGDRSWLDQRYWMLLVDLDDYSQIARQDERERKLVHFAVRNVLQDALSSELAEYAVLLTREGEWCVLIPLPATGPPAEAMAASTIASERLRAWSEQVQQAVERYVKLSVSIGVYPSPLAAEELAGAYRKVQRGLQLSLENRHILIHEQTAGTDATGSSFWGLADGLATGLTQGDSAKIEQTLEELGRSIKEAGGHNSMRAEQMLHFLCLHLLREMRSVGLLGSSQEQTVWAKLEDSLNVKELVECVHLLIRECQQVSTGRRKSPELLMASAREYIQKHVARDLGVEELAQHLGISNSYFSLLFKQHHQETFLEYLTRERMELAKSLLLHSDKSVTQIGKLAGYVERRYFTKVFHKYEGMTPTEFRERAKPGVAELETEEEVADGV</sequence>
<dbReference type="GO" id="GO:0016301">
    <property type="term" value="F:kinase activity"/>
    <property type="evidence" value="ECO:0007669"/>
    <property type="project" value="UniProtKB-KW"/>
</dbReference>
<dbReference type="EMBL" id="JNVM01000006">
    <property type="protein sequence ID" value="KEQ26472.1"/>
    <property type="molecule type" value="Genomic_DNA"/>
</dbReference>
<dbReference type="SMART" id="SM00342">
    <property type="entry name" value="HTH_ARAC"/>
    <property type="match status" value="1"/>
</dbReference>
<keyword evidence="8" id="KW-1185">Reference proteome</keyword>